<evidence type="ECO:0000256" key="7">
    <source>
        <dbReference type="ARBA" id="ARBA00023242"/>
    </source>
</evidence>
<sequence>MPKIFTPTNQIRLTNVAVVRMKKGGKRFEIACYKNKVLSWRSGTEKDLDEVLQTVAVFNNVSKGEVAKNEELLKAFGKDDLMEICKEILAKGELQVSEKERHDQLDSMFKEIATTVADKCVNPETKRPYPVSIIEKSMKDIHYSIKPHRNAKQQALDVIRLLRETIPLERAKMRLKVALPAKEAKRLKERIAKLSSTVTEAEEWEGERLMLTCLIDPGHFREMDEIIRSETKGSGALEVLNLKEIKEGEEVRDDRKAEQLRHSVAHARTPPCTERDKEVRFHHATLLQEALRAEGLRSANRLIKRKEIFTSNLAVLVGDVGHNRGRDQSQRLHNDGLRERHLGTIGQLDHLPSVAFQYPVRLGLNALLHLRMLHDVTERLDQEVTDGRMATDDILEGEQCCLPLEGWSTPRLDVFDQAVDVVAWFATLAPPFVPIGNDRLQDDGTNLLRQPVHAPQVLTMQWQQERQEVSRIALVDLIEDLIEVAHQLLEAFVLHLKPMAAEVL</sequence>
<evidence type="ECO:0000259" key="12">
    <source>
        <dbReference type="Pfam" id="PF20268"/>
    </source>
</evidence>
<comment type="subcellular location">
    <subcellularLocation>
        <location evidence="2">Cytoplasm</location>
    </subcellularLocation>
    <subcellularLocation>
        <location evidence="1">Nucleus</location>
    </subcellularLocation>
</comment>
<keyword evidence="14" id="KW-1185">Reference proteome</keyword>
<evidence type="ECO:0000256" key="9">
    <source>
        <dbReference type="ARBA" id="ARBA00049708"/>
    </source>
</evidence>
<dbReference type="InterPro" id="IPR002140">
    <property type="entry name" value="Sdo1/SBDS"/>
</dbReference>
<evidence type="ECO:0000256" key="2">
    <source>
        <dbReference type="ARBA" id="ARBA00004496"/>
    </source>
</evidence>
<dbReference type="InterPro" id="IPR018978">
    <property type="entry name" value="SDO1/SBDS_central"/>
</dbReference>
<dbReference type="Gene3D" id="3.30.1250.10">
    <property type="entry name" value="Ribosome maturation protein SBDS, N-terminal domain"/>
    <property type="match status" value="1"/>
</dbReference>
<dbReference type="PANTHER" id="PTHR10927">
    <property type="entry name" value="RIBOSOME MATURATION PROTEIN SBDS"/>
    <property type="match status" value="1"/>
</dbReference>
<organism evidence="13 14">
    <name type="scientific">Anopheles farauti</name>
    <dbReference type="NCBI Taxonomy" id="69004"/>
    <lineage>
        <taxon>Eukaryota</taxon>
        <taxon>Metazoa</taxon>
        <taxon>Ecdysozoa</taxon>
        <taxon>Arthropoda</taxon>
        <taxon>Hexapoda</taxon>
        <taxon>Insecta</taxon>
        <taxon>Pterygota</taxon>
        <taxon>Neoptera</taxon>
        <taxon>Endopterygota</taxon>
        <taxon>Diptera</taxon>
        <taxon>Nematocera</taxon>
        <taxon>Culicoidea</taxon>
        <taxon>Culicidae</taxon>
        <taxon>Anophelinae</taxon>
        <taxon>Anopheles</taxon>
    </lineage>
</organism>
<keyword evidence="7" id="KW-0539">Nucleus</keyword>
<evidence type="ECO:0000256" key="4">
    <source>
        <dbReference type="ARBA" id="ARBA00014814"/>
    </source>
</evidence>
<accession>A0A182Q2Y2</accession>
<dbReference type="NCBIfam" id="TIGR00291">
    <property type="entry name" value="RNA_SBDS"/>
    <property type="match status" value="1"/>
</dbReference>
<dbReference type="GO" id="GO:0042256">
    <property type="term" value="P:cytosolic ribosome assembly"/>
    <property type="evidence" value="ECO:0007669"/>
    <property type="project" value="InterPro"/>
</dbReference>
<dbReference type="SUPFAM" id="SSF109728">
    <property type="entry name" value="Hypothetical protein AF0491, middle domain"/>
    <property type="match status" value="1"/>
</dbReference>
<dbReference type="PROSITE" id="PS01267">
    <property type="entry name" value="UPF0023"/>
    <property type="match status" value="1"/>
</dbReference>
<dbReference type="InterPro" id="IPR037188">
    <property type="entry name" value="Sdo1/SBDS_central_sf"/>
</dbReference>
<dbReference type="GO" id="GO:0005634">
    <property type="term" value="C:nucleus"/>
    <property type="evidence" value="ECO:0007669"/>
    <property type="project" value="UniProtKB-SubCell"/>
</dbReference>
<keyword evidence="6" id="KW-0690">Ribosome biogenesis</keyword>
<dbReference type="Pfam" id="PF20268">
    <property type="entry name" value="SBDS_C"/>
    <property type="match status" value="1"/>
</dbReference>
<dbReference type="PANTHER" id="PTHR10927:SF1">
    <property type="entry name" value="RIBOSOME MATURATION PROTEIN SBDS"/>
    <property type="match status" value="1"/>
</dbReference>
<reference evidence="14" key="1">
    <citation type="submission" date="2014-01" db="EMBL/GenBank/DDBJ databases">
        <title>The Genome Sequence of Anopheles farauti FAR1 (V2).</title>
        <authorList>
            <consortium name="The Broad Institute Genomics Platform"/>
            <person name="Neafsey D.E."/>
            <person name="Besansky N."/>
            <person name="Howell P."/>
            <person name="Walton C."/>
            <person name="Young S.K."/>
            <person name="Zeng Q."/>
            <person name="Gargeya S."/>
            <person name="Fitzgerald M."/>
            <person name="Haas B."/>
            <person name="Abouelleil A."/>
            <person name="Allen A.W."/>
            <person name="Alvarado L."/>
            <person name="Arachchi H.M."/>
            <person name="Berlin A.M."/>
            <person name="Chapman S.B."/>
            <person name="Gainer-Dewar J."/>
            <person name="Goldberg J."/>
            <person name="Griggs A."/>
            <person name="Gujja S."/>
            <person name="Hansen M."/>
            <person name="Howarth C."/>
            <person name="Imamovic A."/>
            <person name="Ireland A."/>
            <person name="Larimer J."/>
            <person name="McCowan C."/>
            <person name="Murphy C."/>
            <person name="Pearson M."/>
            <person name="Poon T.W."/>
            <person name="Priest M."/>
            <person name="Roberts A."/>
            <person name="Saif S."/>
            <person name="Shea T."/>
            <person name="Sisk P."/>
            <person name="Sykes S."/>
            <person name="Wortman J."/>
            <person name="Nusbaum C."/>
            <person name="Birren B."/>
        </authorList>
    </citation>
    <scope>NUCLEOTIDE SEQUENCE [LARGE SCALE GENOMIC DNA]</scope>
    <source>
        <strain evidence="14">FAR1</strain>
    </source>
</reference>
<dbReference type="SUPFAM" id="SSF89895">
    <property type="entry name" value="FYSH domain"/>
    <property type="match status" value="1"/>
</dbReference>
<dbReference type="Gene3D" id="3.30.70.240">
    <property type="match status" value="1"/>
</dbReference>
<evidence type="ECO:0000256" key="3">
    <source>
        <dbReference type="ARBA" id="ARBA00007433"/>
    </source>
</evidence>
<evidence type="ECO:0000256" key="8">
    <source>
        <dbReference type="ARBA" id="ARBA00025433"/>
    </source>
</evidence>
<comment type="function">
    <text evidence="8">Required for the assembly of mature ribosomes and ribosome biogenesis. Together with EFL1, triggers the GTP-dependent release of EIF6 from 60S pre-ribosomes in the cytoplasm, thereby activating ribosomes for translation competence by allowing 80S ribosome assembly and facilitating EIF6 recycling to the nucleus, where it is required for 60S rRNA processing and nuclear export. Required for normal levels of protein synthesis. May play a role in cellular stress resistance. May play a role in cellular response to DNA damage. May play a role in cell proliferation.</text>
</comment>
<protein>
    <recommendedName>
        <fullName evidence="4">Ribosome maturation protein SBDS</fullName>
    </recommendedName>
</protein>
<feature type="domain" description="Ribosome maturation protein SDO1/SBDS N-terminal" evidence="10">
    <location>
        <begin position="15"/>
        <end position="101"/>
    </location>
</feature>
<feature type="domain" description="Ribosome maturation protein SDO1/SBDS central" evidence="11">
    <location>
        <begin position="110"/>
        <end position="171"/>
    </location>
</feature>
<evidence type="ECO:0000259" key="11">
    <source>
        <dbReference type="Pfam" id="PF09377"/>
    </source>
</evidence>
<proteinExistence type="inferred from homology"/>
<evidence type="ECO:0000313" key="13">
    <source>
        <dbReference type="EnsemblMetazoa" id="AFAF002037-PA"/>
    </source>
</evidence>
<comment type="similarity">
    <text evidence="3">Belongs to the SDO1/SBDS family.</text>
</comment>
<dbReference type="EnsemblMetazoa" id="AFAF002037-RA">
    <property type="protein sequence ID" value="AFAF002037-PA"/>
    <property type="gene ID" value="AFAF002037"/>
</dbReference>
<dbReference type="FunFam" id="3.30.1250.10:FF:000001">
    <property type="entry name" value="SBDS, ribosome maturation factor"/>
    <property type="match status" value="1"/>
</dbReference>
<dbReference type="FunFam" id="1.10.10.900:FF:000001">
    <property type="entry name" value="SBDS, ribosome maturation factor"/>
    <property type="match status" value="1"/>
</dbReference>
<evidence type="ECO:0000259" key="10">
    <source>
        <dbReference type="Pfam" id="PF01172"/>
    </source>
</evidence>
<dbReference type="InterPro" id="IPR039100">
    <property type="entry name" value="Sdo1/SBDS-like"/>
</dbReference>
<dbReference type="Gene3D" id="1.10.10.900">
    <property type="entry name" value="SBDS protein C-terminal domain, subdomain 1"/>
    <property type="match status" value="1"/>
</dbReference>
<dbReference type="VEuPathDB" id="VectorBase:AFAF002037"/>
<dbReference type="InterPro" id="IPR018023">
    <property type="entry name" value="Ribosome_mat_SBDS_CS"/>
</dbReference>
<reference evidence="13" key="2">
    <citation type="submission" date="2020-05" db="UniProtKB">
        <authorList>
            <consortium name="EnsemblMetazoa"/>
        </authorList>
    </citation>
    <scope>IDENTIFICATION</scope>
    <source>
        <strain evidence="13">FAR1</strain>
    </source>
</reference>
<dbReference type="InterPro" id="IPR019783">
    <property type="entry name" value="SDO1/SBDS_N"/>
</dbReference>
<dbReference type="Pfam" id="PF01172">
    <property type="entry name" value="SBDS_N"/>
    <property type="match status" value="1"/>
</dbReference>
<evidence type="ECO:0000256" key="5">
    <source>
        <dbReference type="ARBA" id="ARBA00022490"/>
    </source>
</evidence>
<keyword evidence="5" id="KW-0963">Cytoplasm</keyword>
<name>A0A182Q2Y2_9DIPT</name>
<dbReference type="Pfam" id="PF09377">
    <property type="entry name" value="SBDS_domain_II"/>
    <property type="match status" value="1"/>
</dbReference>
<dbReference type="EMBL" id="AXCN02002199">
    <property type="status" value="NOT_ANNOTATED_CDS"/>
    <property type="molecule type" value="Genomic_DNA"/>
</dbReference>
<comment type="subunit">
    <text evidence="9">Associates with the 60S ribosomal subunit.</text>
</comment>
<feature type="domain" description="Ribosome maturation protein SDO1/SBDS C-terminal" evidence="12">
    <location>
        <begin position="173"/>
        <end position="242"/>
    </location>
</feature>
<evidence type="ECO:0000256" key="6">
    <source>
        <dbReference type="ARBA" id="ARBA00022517"/>
    </source>
</evidence>
<evidence type="ECO:0000256" key="1">
    <source>
        <dbReference type="ARBA" id="ARBA00004123"/>
    </source>
</evidence>
<evidence type="ECO:0000313" key="14">
    <source>
        <dbReference type="Proteomes" id="UP000075886"/>
    </source>
</evidence>
<dbReference type="GO" id="GO:0005737">
    <property type="term" value="C:cytoplasm"/>
    <property type="evidence" value="ECO:0007669"/>
    <property type="project" value="UniProtKB-SubCell"/>
</dbReference>
<dbReference type="InterPro" id="IPR036786">
    <property type="entry name" value="Ribosome_mat_SBDS_N_sf"/>
</dbReference>
<dbReference type="InterPro" id="IPR046928">
    <property type="entry name" value="SDO1/SBDS_C"/>
</dbReference>
<dbReference type="STRING" id="69004.A0A182Q2Y2"/>
<dbReference type="Proteomes" id="UP000075886">
    <property type="component" value="Unassembled WGS sequence"/>
</dbReference>
<dbReference type="AlphaFoldDB" id="A0A182Q2Y2"/>